<evidence type="ECO:0000313" key="1">
    <source>
        <dbReference type="EMBL" id="EQB15759.1"/>
    </source>
</evidence>
<proteinExistence type="predicted"/>
<dbReference type="Gene3D" id="2.40.10.270">
    <property type="entry name" value="Bacteriophage SPP1 head-tail adaptor protein"/>
    <property type="match status" value="1"/>
</dbReference>
<dbReference type="PATRIC" id="fig|1331060.3.peg.2072"/>
<dbReference type="RefSeq" id="WP_021225892.1">
    <property type="nucleotide sequence ID" value="NZ_ATDP01000082.1"/>
</dbReference>
<organism evidence="1 2">
    <name type="scientific">Sphingobium lactosutens DS20</name>
    <dbReference type="NCBI Taxonomy" id="1331060"/>
    <lineage>
        <taxon>Bacteria</taxon>
        <taxon>Pseudomonadati</taxon>
        <taxon>Pseudomonadota</taxon>
        <taxon>Alphaproteobacteria</taxon>
        <taxon>Sphingomonadales</taxon>
        <taxon>Sphingomonadaceae</taxon>
        <taxon>Sphingobium</taxon>
    </lineage>
</organism>
<dbReference type="Pfam" id="PF05521">
    <property type="entry name" value="Phage_HCP"/>
    <property type="match status" value="1"/>
</dbReference>
<dbReference type="NCBIfam" id="TIGR01563">
    <property type="entry name" value="gp16_SPP1"/>
    <property type="match status" value="1"/>
</dbReference>
<dbReference type="eggNOG" id="ENOG5032N76">
    <property type="taxonomic scope" value="Bacteria"/>
</dbReference>
<protein>
    <recommendedName>
        <fullName evidence="3">Head-tail adaptor protein</fullName>
    </recommendedName>
</protein>
<evidence type="ECO:0008006" key="3">
    <source>
        <dbReference type="Google" id="ProtNLM"/>
    </source>
</evidence>
<dbReference type="EMBL" id="ATDP01000082">
    <property type="protein sequence ID" value="EQB15759.1"/>
    <property type="molecule type" value="Genomic_DNA"/>
</dbReference>
<dbReference type="InterPro" id="IPR038666">
    <property type="entry name" value="SSP1_head-tail_sf"/>
</dbReference>
<accession>T0J1E2</accession>
<reference evidence="1 2" key="1">
    <citation type="journal article" date="2013" name="Genome Announc.">
        <title>Draft Genome Sequence of Sphingobium lactosutens Strain DS20T, Isolated from a Hexachlorocyclohexane Dumpsite.</title>
        <authorList>
            <person name="Kumar R."/>
            <person name="Dwivedi V."/>
            <person name="Negi V."/>
            <person name="Khurana J.P."/>
            <person name="Lal R."/>
        </authorList>
    </citation>
    <scope>NUCLEOTIDE SEQUENCE [LARGE SCALE GENOMIC DNA]</scope>
    <source>
        <strain evidence="1 2">DS20</strain>
    </source>
</reference>
<name>T0J1E2_9SPHN</name>
<comment type="caution">
    <text evidence="1">The sequence shown here is derived from an EMBL/GenBank/DDBJ whole genome shotgun (WGS) entry which is preliminary data.</text>
</comment>
<sequence length="117" mass="13305">MSANRWSDSRKRRHKLLIRRVEEIEDGKGAYIPSWTTIAEPWAEAEGLNGREAMLDQSLQSIAVYRFRTRYTDKIKTADQVRFGELNLNITSAVDPIGTRRDLIIIATTEGARSDAP</sequence>
<dbReference type="AlphaFoldDB" id="T0J1E2"/>
<evidence type="ECO:0000313" key="2">
    <source>
        <dbReference type="Proteomes" id="UP000015531"/>
    </source>
</evidence>
<gene>
    <name evidence="1" type="ORF">RLDS_10840</name>
</gene>
<keyword evidence="2" id="KW-1185">Reference proteome</keyword>
<dbReference type="Proteomes" id="UP000015531">
    <property type="component" value="Unassembled WGS sequence"/>
</dbReference>
<dbReference type="InterPro" id="IPR008767">
    <property type="entry name" value="Phage_SPP1_head-tail_adaptor"/>
</dbReference>